<dbReference type="EMBL" id="RBIQ01000008">
    <property type="protein sequence ID" value="RKR13009.1"/>
    <property type="molecule type" value="Genomic_DNA"/>
</dbReference>
<accession>A0A495E8V6</accession>
<proteinExistence type="predicted"/>
<dbReference type="Gene3D" id="2.60.40.10">
    <property type="entry name" value="Immunoglobulins"/>
    <property type="match status" value="1"/>
</dbReference>
<dbReference type="SUPFAM" id="SSF81296">
    <property type="entry name" value="E set domains"/>
    <property type="match status" value="1"/>
</dbReference>
<name>A0A495E8V6_9FLAO</name>
<dbReference type="AlphaFoldDB" id="A0A495E8V6"/>
<sequence>MALAKEIKKNSSYTTVKFIIEEHEAPSSSSILLLGDFNDWQTNSSASQMKKEGNTFVKNVKLENGKRYEFRYLSENKGWFNDSAADGYTSSPFEGIENSVVDLSTVPVKKKAVKKVKKDDLKKIEGVGTKLSSILIENGIETFKKLSNTSVSVLETIIKEAGPRYRMHKPGSWPEQAKLAQDGKWEELKQLQDILDGGK</sequence>
<evidence type="ECO:0000313" key="2">
    <source>
        <dbReference type="Proteomes" id="UP000269412"/>
    </source>
</evidence>
<keyword evidence="2" id="KW-1185">Reference proteome</keyword>
<dbReference type="Gene3D" id="1.10.150.20">
    <property type="entry name" value="5' to 3' exonuclease, C-terminal subdomain"/>
    <property type="match status" value="1"/>
</dbReference>
<organism evidence="1 2">
    <name type="scientific">Maribacter vaceletii</name>
    <dbReference type="NCBI Taxonomy" id="1206816"/>
    <lineage>
        <taxon>Bacteria</taxon>
        <taxon>Pseudomonadati</taxon>
        <taxon>Bacteroidota</taxon>
        <taxon>Flavobacteriia</taxon>
        <taxon>Flavobacteriales</taxon>
        <taxon>Flavobacteriaceae</taxon>
        <taxon>Maribacter</taxon>
    </lineage>
</organism>
<comment type="caution">
    <text evidence="1">The sequence shown here is derived from an EMBL/GenBank/DDBJ whole genome shotgun (WGS) entry which is preliminary data.</text>
</comment>
<dbReference type="RefSeq" id="WP_121066368.1">
    <property type="nucleotide sequence ID" value="NZ_RBIQ01000008.1"/>
</dbReference>
<dbReference type="CDD" id="cd07184">
    <property type="entry name" value="E_set_Isoamylase_like_N"/>
    <property type="match status" value="1"/>
</dbReference>
<reference evidence="1 2" key="1">
    <citation type="submission" date="2018-10" db="EMBL/GenBank/DDBJ databases">
        <title>Genomic Encyclopedia of Archaeal and Bacterial Type Strains, Phase II (KMG-II): from individual species to whole genera.</title>
        <authorList>
            <person name="Goeker M."/>
        </authorList>
    </citation>
    <scope>NUCLEOTIDE SEQUENCE [LARGE SCALE GENOMIC DNA]</scope>
    <source>
        <strain evidence="1 2">DSM 25230</strain>
    </source>
</reference>
<evidence type="ECO:0000313" key="1">
    <source>
        <dbReference type="EMBL" id="RKR13009.1"/>
    </source>
</evidence>
<protein>
    <submittedName>
        <fullName evidence="1">Uncharacterized protein</fullName>
    </submittedName>
</protein>
<gene>
    <name evidence="1" type="ORF">CLV91_1723</name>
</gene>
<dbReference type="InterPro" id="IPR013783">
    <property type="entry name" value="Ig-like_fold"/>
</dbReference>
<dbReference type="InterPro" id="IPR014756">
    <property type="entry name" value="Ig_E-set"/>
</dbReference>
<dbReference type="Proteomes" id="UP000269412">
    <property type="component" value="Unassembled WGS sequence"/>
</dbReference>
<dbReference type="OrthoDB" id="5451596at2"/>